<feature type="domain" description="PIN" evidence="1">
    <location>
        <begin position="16"/>
        <end position="115"/>
    </location>
</feature>
<feature type="domain" description="VapC50 C-terminal" evidence="2">
    <location>
        <begin position="133"/>
        <end position="185"/>
    </location>
</feature>
<keyword evidence="4" id="KW-1185">Reference proteome</keyword>
<gene>
    <name evidence="3" type="ORF">SULPSESMR1_04523</name>
</gene>
<name>A0A221K8A3_9RHOB</name>
<dbReference type="OrthoDB" id="211933at2"/>
<dbReference type="EMBL" id="CP022418">
    <property type="protein sequence ID" value="ASM75242.1"/>
    <property type="molecule type" value="Genomic_DNA"/>
</dbReference>
<dbReference type="AlphaFoldDB" id="A0A221K8A3"/>
<evidence type="ECO:0000313" key="4">
    <source>
        <dbReference type="Proteomes" id="UP000199754"/>
    </source>
</evidence>
<dbReference type="RefSeq" id="WP_157729098.1">
    <property type="nucleotide sequence ID" value="NZ_CP022418.1"/>
</dbReference>
<evidence type="ECO:0000259" key="2">
    <source>
        <dbReference type="Pfam" id="PF26343"/>
    </source>
</evidence>
<dbReference type="InterPro" id="IPR058652">
    <property type="entry name" value="VapC50_C"/>
</dbReference>
<geneLocation type="plasmid" evidence="3 4">
    <name>pSMR1-3</name>
</geneLocation>
<evidence type="ECO:0000313" key="3">
    <source>
        <dbReference type="EMBL" id="ASM75242.1"/>
    </source>
</evidence>
<dbReference type="Pfam" id="PF13470">
    <property type="entry name" value="PIN_3"/>
    <property type="match status" value="1"/>
</dbReference>
<dbReference type="Proteomes" id="UP000199754">
    <property type="component" value="Plasmid pSMR1-3"/>
</dbReference>
<organism evidence="3 4">
    <name type="scientific">Pseudosulfitobacter pseudonitzschiae</name>
    <dbReference type="NCBI Taxonomy" id="1402135"/>
    <lineage>
        <taxon>Bacteria</taxon>
        <taxon>Pseudomonadati</taxon>
        <taxon>Pseudomonadota</taxon>
        <taxon>Alphaproteobacteria</taxon>
        <taxon>Rhodobacterales</taxon>
        <taxon>Roseobacteraceae</taxon>
        <taxon>Pseudosulfitobacter</taxon>
    </lineage>
</organism>
<reference evidence="3 4" key="1">
    <citation type="submission" date="2017-07" db="EMBL/GenBank/DDBJ databases">
        <title>Genome Sequence of Sulfitobacter pseudonitzschiae Strain SMR1 Isolated from a culture of the Diatom Skeletonema marinoi.</title>
        <authorList>
            <person name="Topel M."/>
            <person name="Pinder M.I.M."/>
            <person name="Johansson O.N."/>
            <person name="Kourtchenko O."/>
            <person name="Godhe A."/>
            <person name="Clarke A.K."/>
        </authorList>
    </citation>
    <scope>NUCLEOTIDE SEQUENCE [LARGE SCALE GENOMIC DNA]</scope>
    <source>
        <strain evidence="3 4">SMR1</strain>
        <plasmid evidence="3 4">pSMR1-3</plasmid>
    </source>
</reference>
<protein>
    <submittedName>
        <fullName evidence="3">Putative ribonuclease VapC50</fullName>
        <ecNumber evidence="3">3.1.-.-</ecNumber>
    </submittedName>
</protein>
<proteinExistence type="predicted"/>
<keyword evidence="3" id="KW-0614">Plasmid</keyword>
<accession>A0A221K8A3</accession>
<evidence type="ECO:0000259" key="1">
    <source>
        <dbReference type="Pfam" id="PF13470"/>
    </source>
</evidence>
<dbReference type="EC" id="3.1.-.-" evidence="3"/>
<keyword evidence="3" id="KW-0378">Hydrolase</keyword>
<dbReference type="KEGG" id="spse:SULPSESMR1_04523"/>
<dbReference type="Pfam" id="PF26343">
    <property type="entry name" value="VapC50_C"/>
    <property type="match status" value="1"/>
</dbReference>
<dbReference type="GO" id="GO:0016787">
    <property type="term" value="F:hydrolase activity"/>
    <property type="evidence" value="ECO:0007669"/>
    <property type="project" value="UniProtKB-KW"/>
</dbReference>
<sequence>MIPAANRYTAVLDASVLFPNMKRDLLLRFFEADLYRARWTEQIQQEWLTNAIARYADKEEQLKRTDALMREHFEDAWVEGYERFIETVVLPDRDDRHVVAAAIRINAQYIVTDNLKHFPEDTLGELDIERGSADKFLASTFEHYELEALSIIREHRANLRSNPKAPEYLMNLISKGLPLLSARLKPHRDAI</sequence>
<dbReference type="InterPro" id="IPR002716">
    <property type="entry name" value="PIN_dom"/>
</dbReference>